<protein>
    <submittedName>
        <fullName evidence="2">Uncharacterized protein</fullName>
    </submittedName>
</protein>
<name>A0A7S3LL30_9STRA</name>
<evidence type="ECO:0000313" key="2">
    <source>
        <dbReference type="EMBL" id="CAE0433973.1"/>
    </source>
</evidence>
<dbReference type="EMBL" id="HBIN01005897">
    <property type="protein sequence ID" value="CAE0433973.1"/>
    <property type="molecule type" value="Transcribed_RNA"/>
</dbReference>
<feature type="transmembrane region" description="Helical" evidence="1">
    <location>
        <begin position="24"/>
        <end position="44"/>
    </location>
</feature>
<keyword evidence="1" id="KW-0812">Transmembrane</keyword>
<gene>
    <name evidence="2" type="ORF">ASTO00021_LOCUS4284</name>
</gene>
<keyword evidence="1" id="KW-0472">Membrane</keyword>
<proteinExistence type="predicted"/>
<sequence length="113" mass="12705">MPAVARINGGWFDDERTRDLAKTVIYLSLATATVYIVDTAVEVADPFTRNRFDEEYYYNLTGTEVVYVAGAAAFYTSVAVGLLCVLLIPDFLLLFWCLHLLHVLQRFDTSVMG</sequence>
<evidence type="ECO:0000256" key="1">
    <source>
        <dbReference type="SAM" id="Phobius"/>
    </source>
</evidence>
<reference evidence="2" key="1">
    <citation type="submission" date="2021-01" db="EMBL/GenBank/DDBJ databases">
        <authorList>
            <person name="Corre E."/>
            <person name="Pelletier E."/>
            <person name="Niang G."/>
            <person name="Scheremetjew M."/>
            <person name="Finn R."/>
            <person name="Kale V."/>
            <person name="Holt S."/>
            <person name="Cochrane G."/>
            <person name="Meng A."/>
            <person name="Brown T."/>
            <person name="Cohen L."/>
        </authorList>
    </citation>
    <scope>NUCLEOTIDE SEQUENCE</scope>
    <source>
        <strain evidence="2">GSBS06</strain>
    </source>
</reference>
<dbReference type="AlphaFoldDB" id="A0A7S3LL30"/>
<keyword evidence="1" id="KW-1133">Transmembrane helix</keyword>
<organism evidence="2">
    <name type="scientific">Aplanochytrium stocchinoi</name>
    <dbReference type="NCBI Taxonomy" id="215587"/>
    <lineage>
        <taxon>Eukaryota</taxon>
        <taxon>Sar</taxon>
        <taxon>Stramenopiles</taxon>
        <taxon>Bigyra</taxon>
        <taxon>Labyrinthulomycetes</taxon>
        <taxon>Thraustochytrida</taxon>
        <taxon>Thraustochytriidae</taxon>
        <taxon>Aplanochytrium</taxon>
    </lineage>
</organism>
<accession>A0A7S3LL30</accession>